<evidence type="ECO:0000313" key="3">
    <source>
        <dbReference type="Proteomes" id="UP001157440"/>
    </source>
</evidence>
<reference evidence="3" key="1">
    <citation type="journal article" date="2019" name="Int. J. Syst. Evol. Microbiol.">
        <title>The Global Catalogue of Microorganisms (GCM) 10K type strain sequencing project: providing services to taxonomists for standard genome sequencing and annotation.</title>
        <authorList>
            <consortium name="The Broad Institute Genomics Platform"/>
            <consortium name="The Broad Institute Genome Sequencing Center for Infectious Disease"/>
            <person name="Wu L."/>
            <person name="Ma J."/>
        </authorList>
    </citation>
    <scope>NUCLEOTIDE SEQUENCE [LARGE SCALE GENOMIC DNA]</scope>
    <source>
        <strain evidence="3">NBRC 103632</strain>
    </source>
</reference>
<dbReference type="EMBL" id="BSPL01000033">
    <property type="protein sequence ID" value="GLS74047.1"/>
    <property type="molecule type" value="Genomic_DNA"/>
</dbReference>
<feature type="compositionally biased region" description="Basic and acidic residues" evidence="1">
    <location>
        <begin position="1"/>
        <end position="16"/>
    </location>
</feature>
<organism evidence="2 3">
    <name type="scientific">Methylobacterium tardum</name>
    <dbReference type="NCBI Taxonomy" id="374432"/>
    <lineage>
        <taxon>Bacteria</taxon>
        <taxon>Pseudomonadati</taxon>
        <taxon>Pseudomonadota</taxon>
        <taxon>Alphaproteobacteria</taxon>
        <taxon>Hyphomicrobiales</taxon>
        <taxon>Methylobacteriaceae</taxon>
        <taxon>Methylobacterium</taxon>
    </lineage>
</organism>
<dbReference type="Pfam" id="PF13318">
    <property type="entry name" value="AtzG-like"/>
    <property type="match status" value="1"/>
</dbReference>
<protein>
    <recommendedName>
        <fullName evidence="4">DUF4089 domain-containing protein</fullName>
    </recommendedName>
</protein>
<keyword evidence="3" id="KW-1185">Reference proteome</keyword>
<dbReference type="Proteomes" id="UP001157440">
    <property type="component" value="Unassembled WGS sequence"/>
</dbReference>
<feature type="region of interest" description="Disordered" evidence="1">
    <location>
        <begin position="1"/>
        <end position="24"/>
    </location>
</feature>
<name>A0AA37TKS5_9HYPH</name>
<comment type="caution">
    <text evidence="2">The sequence shown here is derived from an EMBL/GenBank/DDBJ whole genome shotgun (WGS) entry which is preliminary data.</text>
</comment>
<evidence type="ECO:0000256" key="1">
    <source>
        <dbReference type="SAM" id="MobiDB-lite"/>
    </source>
</evidence>
<evidence type="ECO:0008006" key="4">
    <source>
        <dbReference type="Google" id="ProtNLM"/>
    </source>
</evidence>
<dbReference type="InterPro" id="IPR025148">
    <property type="entry name" value="AtzG-like"/>
</dbReference>
<gene>
    <name evidence="2" type="ORF">GCM10007890_60620</name>
</gene>
<proteinExistence type="predicted"/>
<sequence length="83" mass="8957">MSPAKDQSRQRTEDNARTPMLDPSATFDPEAFAAAVTPLLGLPLDPRWMDSITANLRVLAKAAELVSDFPLADEVEAAPSFEA</sequence>
<dbReference type="AlphaFoldDB" id="A0AA37TKS5"/>
<evidence type="ECO:0000313" key="2">
    <source>
        <dbReference type="EMBL" id="GLS74047.1"/>
    </source>
</evidence>
<accession>A0AA37TKS5</accession>